<proteinExistence type="predicted"/>
<dbReference type="InParanoid" id="Q6BYR4"/>
<dbReference type="VEuPathDB" id="FungiDB:DEHA2A07546g"/>
<dbReference type="PANTHER" id="PTHR46620:SF1">
    <property type="entry name" value="J DOMAIN-CONTAINING PROTEIN SPF31"/>
    <property type="match status" value="1"/>
</dbReference>
<evidence type="ECO:0000313" key="5">
    <source>
        <dbReference type="Proteomes" id="UP000000599"/>
    </source>
</evidence>
<feature type="region of interest" description="Disordered" evidence="2">
    <location>
        <begin position="207"/>
        <end position="234"/>
    </location>
</feature>
<dbReference type="STRING" id="284592.Q6BYR4"/>
<reference evidence="4 5" key="1">
    <citation type="journal article" date="2004" name="Nature">
        <title>Genome evolution in yeasts.</title>
        <authorList>
            <consortium name="Genolevures"/>
            <person name="Dujon B."/>
            <person name="Sherman D."/>
            <person name="Fischer G."/>
            <person name="Durrens P."/>
            <person name="Casaregola S."/>
            <person name="Lafontaine I."/>
            <person name="de Montigny J."/>
            <person name="Marck C."/>
            <person name="Neuveglise C."/>
            <person name="Talla E."/>
            <person name="Goffard N."/>
            <person name="Frangeul L."/>
            <person name="Aigle M."/>
            <person name="Anthouard V."/>
            <person name="Babour A."/>
            <person name="Barbe V."/>
            <person name="Barnay S."/>
            <person name="Blanchin S."/>
            <person name="Beckerich J.M."/>
            <person name="Beyne E."/>
            <person name="Bleykasten C."/>
            <person name="Boisrame A."/>
            <person name="Boyer J."/>
            <person name="Cattolico L."/>
            <person name="Confanioleri F."/>
            <person name="de Daruvar A."/>
            <person name="Despons L."/>
            <person name="Fabre E."/>
            <person name="Fairhead C."/>
            <person name="Ferry-Dumazet H."/>
            <person name="Groppi A."/>
            <person name="Hantraye F."/>
            <person name="Hennequin C."/>
            <person name="Jauniaux N."/>
            <person name="Joyet P."/>
            <person name="Kachouri R."/>
            <person name="Kerrest A."/>
            <person name="Koszul R."/>
            <person name="Lemaire M."/>
            <person name="Lesur I."/>
            <person name="Ma L."/>
            <person name="Muller H."/>
            <person name="Nicaud J.M."/>
            <person name="Nikolski M."/>
            <person name="Oztas S."/>
            <person name="Ozier-Kalogeropoulos O."/>
            <person name="Pellenz S."/>
            <person name="Potier S."/>
            <person name="Richard G.F."/>
            <person name="Straub M.L."/>
            <person name="Suleau A."/>
            <person name="Swennene D."/>
            <person name="Tekaia F."/>
            <person name="Wesolowski-Louvel M."/>
            <person name="Westhof E."/>
            <person name="Wirth B."/>
            <person name="Zeniou-Meyer M."/>
            <person name="Zivanovic I."/>
            <person name="Bolotin-Fukuhara M."/>
            <person name="Thierry A."/>
            <person name="Bouchier C."/>
            <person name="Caudron B."/>
            <person name="Scarpelli C."/>
            <person name="Gaillardin C."/>
            <person name="Weissenbach J."/>
            <person name="Wincker P."/>
            <person name="Souciet J.L."/>
        </authorList>
    </citation>
    <scope>NUCLEOTIDE SEQUENCE [LARGE SCALE GENOMIC DNA]</scope>
    <source>
        <strain evidence="5">ATCC 36239 / CBS 767 / BCRC 21394 / JCM 1990 / NBRC 0083 / IGC 2968</strain>
    </source>
</reference>
<dbReference type="eggNOG" id="KOG1150">
    <property type="taxonomic scope" value="Eukaryota"/>
</dbReference>
<protein>
    <submittedName>
        <fullName evidence="4">DEHA2A07546p</fullName>
    </submittedName>
</protein>
<dbReference type="EMBL" id="CR382133">
    <property type="protein sequence ID" value="CAG84611.2"/>
    <property type="molecule type" value="Genomic_DNA"/>
</dbReference>
<organism evidence="4 5">
    <name type="scientific">Debaryomyces hansenii (strain ATCC 36239 / CBS 767 / BCRC 21394 / JCM 1990 / NBRC 0083 / IGC 2968)</name>
    <name type="common">Yeast</name>
    <name type="synonym">Torulaspora hansenii</name>
    <dbReference type="NCBI Taxonomy" id="284592"/>
    <lineage>
        <taxon>Eukaryota</taxon>
        <taxon>Fungi</taxon>
        <taxon>Dikarya</taxon>
        <taxon>Ascomycota</taxon>
        <taxon>Saccharomycotina</taxon>
        <taxon>Pichiomycetes</taxon>
        <taxon>Debaryomycetaceae</taxon>
        <taxon>Debaryomyces</taxon>
    </lineage>
</organism>
<dbReference type="RefSeq" id="XP_456655.2">
    <property type="nucleotide sequence ID" value="XM_456655.1"/>
</dbReference>
<dbReference type="InterPro" id="IPR001623">
    <property type="entry name" value="DnaJ_domain"/>
</dbReference>
<sequence length="234" mass="27753">MSDDLDRVLSTEESALVKDREIERVLNCCPWDYYSILEINPLKKDIQLQNQIKRTYRKKTLLIHPDKVSNPNAPHAFDRLKKAELVLSFDIPESESEIESQDDTSKLYVNEKKRLLAIYNDAENRLLRSKKIIQGDTYSEENYKQILQIVTEILNEEIKQEEIERNFQQQQEAKKMAELKKVQQERELKKKLANKWEDERDIRVNNWRSYTNKIEKPKSKSKKKSGNSKKNVLA</sequence>
<dbReference type="InterPro" id="IPR036869">
    <property type="entry name" value="J_dom_sf"/>
</dbReference>
<feature type="domain" description="J" evidence="3">
    <location>
        <begin position="32"/>
        <end position="105"/>
    </location>
</feature>
<dbReference type="Gene3D" id="1.10.287.110">
    <property type="entry name" value="DnaJ domain"/>
    <property type="match status" value="1"/>
</dbReference>
<dbReference type="Proteomes" id="UP000000599">
    <property type="component" value="Chromosome A"/>
</dbReference>
<dbReference type="KEGG" id="dha:DEHA2A07546g"/>
<accession>Q6BYR4</accession>
<dbReference type="CDD" id="cd06257">
    <property type="entry name" value="DnaJ"/>
    <property type="match status" value="1"/>
</dbReference>
<keyword evidence="5" id="KW-1185">Reference proteome</keyword>
<dbReference type="Pfam" id="PF00226">
    <property type="entry name" value="DnaJ"/>
    <property type="match status" value="1"/>
</dbReference>
<evidence type="ECO:0000256" key="1">
    <source>
        <dbReference type="SAM" id="Coils"/>
    </source>
</evidence>
<dbReference type="OrthoDB" id="342454at2759"/>
<dbReference type="HOGENOM" id="CLU_070940_1_0_1"/>
<name>Q6BYR4_DEBHA</name>
<dbReference type="PANTHER" id="PTHR46620">
    <property type="entry name" value="J DOMAIN-CONTAINING PROTEIN SPF31"/>
    <property type="match status" value="1"/>
</dbReference>
<evidence type="ECO:0000256" key="2">
    <source>
        <dbReference type="SAM" id="MobiDB-lite"/>
    </source>
</evidence>
<dbReference type="GeneID" id="2899952"/>
<gene>
    <name evidence="4" type="ordered locus">DEHA2A07546g</name>
</gene>
<dbReference type="SUPFAM" id="SSF46565">
    <property type="entry name" value="Chaperone J-domain"/>
    <property type="match status" value="1"/>
</dbReference>
<keyword evidence="1" id="KW-0175">Coiled coil</keyword>
<dbReference type="AlphaFoldDB" id="Q6BYR4"/>
<feature type="coiled-coil region" evidence="1">
    <location>
        <begin position="151"/>
        <end position="199"/>
    </location>
</feature>
<evidence type="ECO:0000259" key="3">
    <source>
        <dbReference type="PROSITE" id="PS50076"/>
    </source>
</evidence>
<dbReference type="OMA" id="NWEDERD"/>
<evidence type="ECO:0000313" key="4">
    <source>
        <dbReference type="EMBL" id="CAG84611.2"/>
    </source>
</evidence>
<dbReference type="PROSITE" id="PS50076">
    <property type="entry name" value="DNAJ_2"/>
    <property type="match status" value="1"/>
</dbReference>